<dbReference type="RefSeq" id="WP_091723352.1">
    <property type="nucleotide sequence ID" value="NZ_LT629779.1"/>
</dbReference>
<dbReference type="InterPro" id="IPR015943">
    <property type="entry name" value="WD40/YVTN_repeat-like_dom_sf"/>
</dbReference>
<dbReference type="AlphaFoldDB" id="A0A1H2BP68"/>
<feature type="signal peptide" evidence="1">
    <location>
        <begin position="1"/>
        <end position="27"/>
    </location>
</feature>
<gene>
    <name evidence="2" type="ORF">SAMN04489743_3862</name>
</gene>
<feature type="chain" id="PRO_5039565798" description="Sugar lactone lactonase YvrE" evidence="1">
    <location>
        <begin position="28"/>
        <end position="326"/>
    </location>
</feature>
<evidence type="ECO:0000256" key="1">
    <source>
        <dbReference type="SAM" id="SignalP"/>
    </source>
</evidence>
<organism evidence="2 3">
    <name type="scientific">Pseudarthrobacter equi</name>
    <dbReference type="NCBI Taxonomy" id="728066"/>
    <lineage>
        <taxon>Bacteria</taxon>
        <taxon>Bacillati</taxon>
        <taxon>Actinomycetota</taxon>
        <taxon>Actinomycetes</taxon>
        <taxon>Micrococcales</taxon>
        <taxon>Micrococcaceae</taxon>
        <taxon>Pseudarthrobacter</taxon>
    </lineage>
</organism>
<proteinExistence type="predicted"/>
<dbReference type="Proteomes" id="UP000198751">
    <property type="component" value="Chromosome I"/>
</dbReference>
<dbReference type="Gene3D" id="2.130.10.10">
    <property type="entry name" value="YVTN repeat-like/Quinoprotein amine dehydrogenase"/>
    <property type="match status" value="1"/>
</dbReference>
<evidence type="ECO:0000313" key="3">
    <source>
        <dbReference type="Proteomes" id="UP000198751"/>
    </source>
</evidence>
<name>A0A1H2BP68_9MICC</name>
<dbReference type="SUPFAM" id="SSF63829">
    <property type="entry name" value="Calcium-dependent phosphotriesterase"/>
    <property type="match status" value="1"/>
</dbReference>
<evidence type="ECO:0000313" key="2">
    <source>
        <dbReference type="EMBL" id="SDT60160.1"/>
    </source>
</evidence>
<dbReference type="OrthoDB" id="504981at2"/>
<keyword evidence="3" id="KW-1185">Reference proteome</keyword>
<dbReference type="EMBL" id="LT629779">
    <property type="protein sequence ID" value="SDT60160.1"/>
    <property type="molecule type" value="Genomic_DNA"/>
</dbReference>
<reference evidence="3" key="1">
    <citation type="submission" date="2016-10" db="EMBL/GenBank/DDBJ databases">
        <authorList>
            <person name="Varghese N."/>
            <person name="Submissions S."/>
        </authorList>
    </citation>
    <scope>NUCLEOTIDE SEQUENCE [LARGE SCALE GENOMIC DNA]</scope>
    <source>
        <strain evidence="3">IMMIB L-1606</strain>
    </source>
</reference>
<accession>A0A1H2BP68</accession>
<keyword evidence="1" id="KW-0732">Signal</keyword>
<evidence type="ECO:0008006" key="4">
    <source>
        <dbReference type="Google" id="ProtNLM"/>
    </source>
</evidence>
<protein>
    <recommendedName>
        <fullName evidence="4">Sugar lactone lactonase YvrE</fullName>
    </recommendedName>
</protein>
<sequence length="326" mass="34804">MRRTAHRRTAAGLIALFALLAPSAVPASASTPFRDVIVLDGANSAEGIAEGRGTTFYAGELMTGDIFKGDIRDGKAERFIDVSTFDSNPRMAVGLKYDERTNLLFVAGGGTGKAFVYNAKTGKDAGAVDLAPGFINDVTVTKDGAWFTNSKRPELYFVPVSRSGKLGKMETRTLNDPSLALSDPANQFGLNGIASAKGGKVLIVAHTFNEAVYTVDPGTGDTAKIDTPALPYVDGILVKGRTLWAVQNQQNKIARIKLSGDLSSGKLKEEITSKNFDVPTTVARFGDTLAAVNAKFNKMPPPTQYEVVLVPARSQDQDSSHDQDED</sequence>